<evidence type="ECO:0000256" key="6">
    <source>
        <dbReference type="ARBA" id="ARBA00023004"/>
    </source>
</evidence>
<dbReference type="GO" id="GO:0051539">
    <property type="term" value="F:4 iron, 4 sulfur cluster binding"/>
    <property type="evidence" value="ECO:0007669"/>
    <property type="project" value="UniProtKB-KW"/>
</dbReference>
<dbReference type="PANTHER" id="PTHR39163">
    <property type="entry name" value="FERREDOXIN"/>
    <property type="match status" value="1"/>
</dbReference>
<dbReference type="EMBL" id="JABTCN010000031">
    <property type="protein sequence ID" value="MBA8777074.1"/>
    <property type="molecule type" value="Genomic_DNA"/>
</dbReference>
<evidence type="ECO:0000256" key="7">
    <source>
        <dbReference type="ARBA" id="ARBA00023014"/>
    </source>
</evidence>
<comment type="cofactor">
    <cofactor evidence="1">
        <name>[4Fe-4S] cluster</name>
        <dbReference type="ChEBI" id="CHEBI:49883"/>
    </cofactor>
</comment>
<evidence type="ECO:0000256" key="1">
    <source>
        <dbReference type="ARBA" id="ARBA00001966"/>
    </source>
</evidence>
<keyword evidence="3" id="KW-0004">4Fe-4S</keyword>
<evidence type="ECO:0000256" key="2">
    <source>
        <dbReference type="ARBA" id="ARBA00022448"/>
    </source>
</evidence>
<dbReference type="Gene3D" id="3.30.70.20">
    <property type="match status" value="1"/>
</dbReference>
<comment type="function">
    <text evidence="8">Ferredoxins are iron-sulfur proteins that transfer electrons in a wide variety of metabolic reactions.</text>
</comment>
<dbReference type="Proteomes" id="UP000524893">
    <property type="component" value="Unassembled WGS sequence"/>
</dbReference>
<dbReference type="InterPro" id="IPR052395">
    <property type="entry name" value="ET_Ferredoxin"/>
</dbReference>
<evidence type="ECO:0000256" key="4">
    <source>
        <dbReference type="ARBA" id="ARBA00022723"/>
    </source>
</evidence>
<dbReference type="SUPFAM" id="SSF54862">
    <property type="entry name" value="4Fe-4S ferredoxins"/>
    <property type="match status" value="1"/>
</dbReference>
<keyword evidence="7 8" id="KW-0411">Iron-sulfur</keyword>
<keyword evidence="5 8" id="KW-0249">Electron transport</keyword>
<evidence type="ECO:0000313" key="9">
    <source>
        <dbReference type="EMBL" id="MBA8777074.1"/>
    </source>
</evidence>
<evidence type="ECO:0000313" key="10">
    <source>
        <dbReference type="Proteomes" id="UP000524893"/>
    </source>
</evidence>
<gene>
    <name evidence="9" type="ORF">HR081_09315</name>
</gene>
<evidence type="ECO:0000256" key="3">
    <source>
        <dbReference type="ARBA" id="ARBA00022485"/>
    </source>
</evidence>
<dbReference type="Pfam" id="PF13459">
    <property type="entry name" value="Fer4_15"/>
    <property type="match status" value="1"/>
</dbReference>
<sequence length="88" mass="9604">MHYYAYVDREVCISCSACGAAAPRLFQYDAQGIAYMCLDCNSGTAQIPECDLENLDDAVENCPTSAIIVGQRPFSYLLAHLFLKGSLS</sequence>
<dbReference type="InterPro" id="IPR001080">
    <property type="entry name" value="3Fe4S_ferredoxin"/>
</dbReference>
<accession>A0A9X0PH34</accession>
<name>A0A9X0PH34_9STAP</name>
<keyword evidence="6 8" id="KW-0408">Iron</keyword>
<keyword evidence="4 8" id="KW-0479">Metal-binding</keyword>
<evidence type="ECO:0000256" key="5">
    <source>
        <dbReference type="ARBA" id="ARBA00022982"/>
    </source>
</evidence>
<comment type="caution">
    <text evidence="9">The sequence shown here is derived from an EMBL/GenBank/DDBJ whole genome shotgun (WGS) entry which is preliminary data.</text>
</comment>
<protein>
    <recommendedName>
        <fullName evidence="8">Ferredoxin</fullName>
    </recommendedName>
</protein>
<evidence type="ECO:0000256" key="8">
    <source>
        <dbReference type="RuleBase" id="RU368020"/>
    </source>
</evidence>
<dbReference type="GO" id="GO:0009055">
    <property type="term" value="F:electron transfer activity"/>
    <property type="evidence" value="ECO:0007669"/>
    <property type="project" value="UniProtKB-UniRule"/>
</dbReference>
<dbReference type="PRINTS" id="PR00352">
    <property type="entry name" value="3FE4SFRDOXIN"/>
</dbReference>
<dbReference type="AlphaFoldDB" id="A0A9X0PH34"/>
<dbReference type="PANTHER" id="PTHR39163:SF1">
    <property type="entry name" value="FERREDOXIN"/>
    <property type="match status" value="1"/>
</dbReference>
<proteinExistence type="predicted"/>
<keyword evidence="2 8" id="KW-0813">Transport</keyword>
<dbReference type="GO" id="GO:0005506">
    <property type="term" value="F:iron ion binding"/>
    <property type="evidence" value="ECO:0007669"/>
    <property type="project" value="UniProtKB-UniRule"/>
</dbReference>
<dbReference type="RefSeq" id="WP_182281027.1">
    <property type="nucleotide sequence ID" value="NZ_JABTCN010000031.1"/>
</dbReference>
<reference evidence="9 10" key="1">
    <citation type="journal article" date="2020" name="Access Microbiol">
        <title>Isolation and genome sequencing of Staphylococcus schleiferi subspecies coagulans from Antarctic seals.</title>
        <authorList>
            <person name="Foster G."/>
            <person name="Robb A."/>
            <person name="Paterson G.K."/>
        </authorList>
    </citation>
    <scope>NUCLEOTIDE SEQUENCE [LARGE SCALE GENOMIC DNA]</scope>
    <source>
        <strain evidence="9 10">M615/02/4</strain>
    </source>
</reference>
<organism evidence="9 10">
    <name type="scientific">Staphylococcus coagulans</name>
    <dbReference type="NCBI Taxonomy" id="74706"/>
    <lineage>
        <taxon>Bacteria</taxon>
        <taxon>Bacillati</taxon>
        <taxon>Bacillota</taxon>
        <taxon>Bacilli</taxon>
        <taxon>Bacillales</taxon>
        <taxon>Staphylococcaceae</taxon>
        <taxon>Staphylococcus</taxon>
    </lineage>
</organism>